<dbReference type="RefSeq" id="WP_114413702.1">
    <property type="nucleotide sequence ID" value="NZ_QPJQ01000053.1"/>
</dbReference>
<proteinExistence type="predicted"/>
<name>A0A368ZKR2_9GAMM</name>
<dbReference type="AlphaFoldDB" id="A0A368ZKR2"/>
<dbReference type="SUPFAM" id="SSF101473">
    <property type="entry name" value="DhaL-like"/>
    <property type="match status" value="1"/>
</dbReference>
<dbReference type="InterPro" id="IPR050861">
    <property type="entry name" value="Dihydroxyacetone_Kinase"/>
</dbReference>
<dbReference type="GO" id="GO:0004371">
    <property type="term" value="F:glycerone kinase activity"/>
    <property type="evidence" value="ECO:0007669"/>
    <property type="project" value="InterPro"/>
</dbReference>
<dbReference type="PANTHER" id="PTHR28629">
    <property type="entry name" value="TRIOKINASE/FMN CYCLASE"/>
    <property type="match status" value="1"/>
</dbReference>
<keyword evidence="2 4" id="KW-0418">Kinase</keyword>
<dbReference type="Pfam" id="PF02734">
    <property type="entry name" value="Dak2"/>
    <property type="match status" value="1"/>
</dbReference>
<reference evidence="4 5" key="1">
    <citation type="submission" date="2018-07" db="EMBL/GenBank/DDBJ databases">
        <title>Genomic Encyclopedia of Type Strains, Phase III (KMG-III): the genomes of soil and plant-associated and newly described type strains.</title>
        <authorList>
            <person name="Whitman W."/>
        </authorList>
    </citation>
    <scope>NUCLEOTIDE SEQUENCE [LARGE SCALE GENOMIC DNA]</scope>
    <source>
        <strain evidence="4 5">CECT 7731</strain>
    </source>
</reference>
<organism evidence="4 5">
    <name type="scientific">Marinomonas foliarum</name>
    <dbReference type="NCBI Taxonomy" id="491950"/>
    <lineage>
        <taxon>Bacteria</taxon>
        <taxon>Pseudomonadati</taxon>
        <taxon>Pseudomonadota</taxon>
        <taxon>Gammaproteobacteria</taxon>
        <taxon>Oceanospirillales</taxon>
        <taxon>Oceanospirillaceae</taxon>
        <taxon>Marinomonas</taxon>
    </lineage>
</organism>
<dbReference type="InterPro" id="IPR004007">
    <property type="entry name" value="DhaL_dom"/>
</dbReference>
<evidence type="ECO:0000256" key="2">
    <source>
        <dbReference type="ARBA" id="ARBA00022777"/>
    </source>
</evidence>
<accession>A0A368ZKR2</accession>
<dbReference type="Proteomes" id="UP000253506">
    <property type="component" value="Unassembled WGS sequence"/>
</dbReference>
<dbReference type="PROSITE" id="PS51480">
    <property type="entry name" value="DHAL"/>
    <property type="match status" value="1"/>
</dbReference>
<dbReference type="GO" id="GO:0005829">
    <property type="term" value="C:cytosol"/>
    <property type="evidence" value="ECO:0007669"/>
    <property type="project" value="TreeGrafter"/>
</dbReference>
<dbReference type="PANTHER" id="PTHR28629:SF4">
    <property type="entry name" value="TRIOKINASE_FMN CYCLASE"/>
    <property type="match status" value="1"/>
</dbReference>
<feature type="domain" description="DhaL" evidence="3">
    <location>
        <begin position="7"/>
        <end position="207"/>
    </location>
</feature>
<dbReference type="Gene3D" id="1.25.40.340">
    <property type="match status" value="1"/>
</dbReference>
<protein>
    <submittedName>
        <fullName evidence="4">Dihydroxyacetone kinase-like protein</fullName>
    </submittedName>
</protein>
<keyword evidence="1" id="KW-0808">Transferase</keyword>
<evidence type="ECO:0000256" key="1">
    <source>
        <dbReference type="ARBA" id="ARBA00022679"/>
    </source>
</evidence>
<dbReference type="EMBL" id="QPJQ01000053">
    <property type="protein sequence ID" value="RCW93034.1"/>
    <property type="molecule type" value="Genomic_DNA"/>
</dbReference>
<dbReference type="OrthoDB" id="9800291at2"/>
<evidence type="ECO:0000313" key="4">
    <source>
        <dbReference type="EMBL" id="RCW93034.1"/>
    </source>
</evidence>
<gene>
    <name evidence="4" type="ORF">DFP77_1537</name>
</gene>
<dbReference type="SMART" id="SM01120">
    <property type="entry name" value="Dak2"/>
    <property type="match status" value="1"/>
</dbReference>
<evidence type="ECO:0000313" key="5">
    <source>
        <dbReference type="Proteomes" id="UP000253506"/>
    </source>
</evidence>
<comment type="caution">
    <text evidence="4">The sequence shown here is derived from an EMBL/GenBank/DDBJ whole genome shotgun (WGS) entry which is preliminary data.</text>
</comment>
<sequence length="212" mass="22164">MDNITKTNLPILFERFSEVFAEQKDALIALDSKVGDSDLGLTMAKGFAAATAAVSALEDASVETQLKTAGVAIARAAPSTMGTLMATGFMRGSAAVKDCEMLGTVQLADFWVAFRDGVAQRGRVQVGDKTVVDVLHPIAETMIKQAESGAALTEALHIAYASASEALEATKDLVAQHGKAAAFQEKTRGIQDAGSTVAVILIKAMADFVSEL</sequence>
<dbReference type="InterPro" id="IPR036117">
    <property type="entry name" value="DhaL_dom_sf"/>
</dbReference>
<evidence type="ECO:0000259" key="3">
    <source>
        <dbReference type="PROSITE" id="PS51480"/>
    </source>
</evidence>
<dbReference type="GO" id="GO:0019563">
    <property type="term" value="P:glycerol catabolic process"/>
    <property type="evidence" value="ECO:0007669"/>
    <property type="project" value="TreeGrafter"/>
</dbReference>